<sequence length="626" mass="69859">MSSKLRPRAQRNGNSGGLFVDENDRSAPSIAYEPAIKPDVDAEVRIDDDDFEAEDGEEEEDDGTYEPKTAISEPMQSQRRIGEIIRILNSRYLELSPDYQRGVVWNESRMSALIESFIENFYVPPVIFNVVRLADEGDEARYKRICVDGKQRLTSIREFLAGNIPIRDKHGRKWYYVDNGNGKSGRRVLPESAKHQFRNKSVVCYEYQDMGREHEEDLFARVQEGVTLTAAEKLRATSGPWQSFIKDYEEDYPTVAGLIKNKRSGGFRSIASCFAQIVAVRTTPKGRIPAVKSSESVLEALFKQTYLLTEDAQELFREVFNLFARLIRDWPHFLKEHDTLKHTKSFSPIEFSAVGVLLSLYYLHRGRAQLAEDIHRLRIVLRENFTELKLNKRTWEFVWDYIDGIQKLRDEAPIFSTPKPPAQAKGIAAGDESTHDALPASGKASSLTRQRPRKSTAAGREIDREAGERPPLSRVDQDDNGDGGAGTHAQPLDGSHDNDLTRNLGQGLSGKKPKLARFNTSEGNTGGSGRAIVPNGDGRSRGGVENNNTPSARLHRPDTYAKTPAGAPPAPGQAPVADMGRNDQSFSTAQSSTPLSSMSKRRLAQLESSNDTPIKRTKGLAARPRF</sequence>
<dbReference type="PANTHER" id="PTHR39639">
    <property type="entry name" value="CHROMOSOME 16, WHOLE GENOME SHOTGUN SEQUENCE"/>
    <property type="match status" value="1"/>
</dbReference>
<keyword evidence="4" id="KW-1185">Reference proteome</keyword>
<name>A0A165FEC3_XYLHT</name>
<dbReference type="OrthoDB" id="5419821at2759"/>
<feature type="region of interest" description="Disordered" evidence="1">
    <location>
        <begin position="413"/>
        <end position="626"/>
    </location>
</feature>
<feature type="non-terminal residue" evidence="3">
    <location>
        <position position="626"/>
    </location>
</feature>
<dbReference type="PANTHER" id="PTHR39639:SF1">
    <property type="entry name" value="DUF262 DOMAIN-CONTAINING PROTEIN"/>
    <property type="match status" value="1"/>
</dbReference>
<evidence type="ECO:0000313" key="3">
    <source>
        <dbReference type="EMBL" id="KZF20883.1"/>
    </source>
</evidence>
<dbReference type="InterPro" id="IPR004919">
    <property type="entry name" value="GmrSD_N"/>
</dbReference>
<feature type="domain" description="GmrSD restriction endonucleases N-terminal" evidence="2">
    <location>
        <begin position="88"/>
        <end position="236"/>
    </location>
</feature>
<dbReference type="RefSeq" id="XP_018186438.1">
    <property type="nucleotide sequence ID" value="XM_018333148.1"/>
</dbReference>
<proteinExistence type="predicted"/>
<dbReference type="InParanoid" id="A0A165FEC3"/>
<dbReference type="Proteomes" id="UP000076632">
    <property type="component" value="Unassembled WGS sequence"/>
</dbReference>
<evidence type="ECO:0000313" key="4">
    <source>
        <dbReference type="Proteomes" id="UP000076632"/>
    </source>
</evidence>
<protein>
    <recommendedName>
        <fullName evidence="2">GmrSD restriction endonucleases N-terminal domain-containing protein</fullName>
    </recommendedName>
</protein>
<dbReference type="AlphaFoldDB" id="A0A165FEC3"/>
<feature type="compositionally biased region" description="Acidic residues" evidence="1">
    <location>
        <begin position="46"/>
        <end position="64"/>
    </location>
</feature>
<organism evidence="3 4">
    <name type="scientific">Xylona heveae (strain CBS 132557 / TC161)</name>
    <dbReference type="NCBI Taxonomy" id="1328760"/>
    <lineage>
        <taxon>Eukaryota</taxon>
        <taxon>Fungi</taxon>
        <taxon>Dikarya</taxon>
        <taxon>Ascomycota</taxon>
        <taxon>Pezizomycotina</taxon>
        <taxon>Xylonomycetes</taxon>
        <taxon>Xylonales</taxon>
        <taxon>Xylonaceae</taxon>
        <taxon>Xylona</taxon>
    </lineage>
</organism>
<feature type="compositionally biased region" description="Polar residues" evidence="1">
    <location>
        <begin position="582"/>
        <end position="598"/>
    </location>
</feature>
<evidence type="ECO:0000259" key="2">
    <source>
        <dbReference type="Pfam" id="PF03235"/>
    </source>
</evidence>
<feature type="region of interest" description="Disordered" evidence="1">
    <location>
        <begin position="1"/>
        <end position="25"/>
    </location>
</feature>
<dbReference type="STRING" id="1328760.A0A165FEC3"/>
<dbReference type="EMBL" id="KV407462">
    <property type="protein sequence ID" value="KZF20883.1"/>
    <property type="molecule type" value="Genomic_DNA"/>
</dbReference>
<feature type="region of interest" description="Disordered" evidence="1">
    <location>
        <begin position="43"/>
        <end position="69"/>
    </location>
</feature>
<dbReference type="GeneID" id="28898285"/>
<accession>A0A165FEC3</accession>
<gene>
    <name evidence="3" type="ORF">L228DRAFT_249713</name>
</gene>
<evidence type="ECO:0000256" key="1">
    <source>
        <dbReference type="SAM" id="MobiDB-lite"/>
    </source>
</evidence>
<dbReference type="Pfam" id="PF03235">
    <property type="entry name" value="GmrSD_N"/>
    <property type="match status" value="1"/>
</dbReference>
<reference evidence="3 4" key="1">
    <citation type="journal article" date="2016" name="Fungal Biol.">
        <title>The genome of Xylona heveae provides a window into fungal endophytism.</title>
        <authorList>
            <person name="Gazis R."/>
            <person name="Kuo A."/>
            <person name="Riley R."/>
            <person name="LaButti K."/>
            <person name="Lipzen A."/>
            <person name="Lin J."/>
            <person name="Amirebrahimi M."/>
            <person name="Hesse C.N."/>
            <person name="Spatafora J.W."/>
            <person name="Henrissat B."/>
            <person name="Hainaut M."/>
            <person name="Grigoriev I.V."/>
            <person name="Hibbett D.S."/>
        </authorList>
    </citation>
    <scope>NUCLEOTIDE SEQUENCE [LARGE SCALE GENOMIC DNA]</scope>
    <source>
        <strain evidence="3 4">TC161</strain>
    </source>
</reference>